<dbReference type="RefSeq" id="WP_111276240.1">
    <property type="nucleotide sequence ID" value="NZ_QFYS01000004.1"/>
</dbReference>
<feature type="transmembrane region" description="Helical" evidence="2">
    <location>
        <begin position="66"/>
        <end position="87"/>
    </location>
</feature>
<sequence length="95" mass="9983">MQPPRTTDTPQCNHTGDDAQSVGSPFGPATARLIRWFLYGICLLGGAATGTSIVTLLLYQPTDWRWAWLGAGGLLTGACAVGLSGYFPRPDGNAS</sequence>
<evidence type="ECO:0000256" key="2">
    <source>
        <dbReference type="SAM" id="Phobius"/>
    </source>
</evidence>
<feature type="transmembrane region" description="Helical" evidence="2">
    <location>
        <begin position="36"/>
        <end position="59"/>
    </location>
</feature>
<dbReference type="EMBL" id="QFYS01000004">
    <property type="protein sequence ID" value="RAK65644.1"/>
    <property type="molecule type" value="Genomic_DNA"/>
</dbReference>
<evidence type="ECO:0000313" key="4">
    <source>
        <dbReference type="Proteomes" id="UP000249524"/>
    </source>
</evidence>
<dbReference type="Proteomes" id="UP000249524">
    <property type="component" value="Unassembled WGS sequence"/>
</dbReference>
<keyword evidence="2" id="KW-0472">Membrane</keyword>
<keyword evidence="4" id="KW-1185">Reference proteome</keyword>
<feature type="compositionally biased region" description="Polar residues" evidence="1">
    <location>
        <begin position="1"/>
        <end position="14"/>
    </location>
</feature>
<evidence type="ECO:0000256" key="1">
    <source>
        <dbReference type="SAM" id="MobiDB-lite"/>
    </source>
</evidence>
<feature type="region of interest" description="Disordered" evidence="1">
    <location>
        <begin position="1"/>
        <end position="23"/>
    </location>
</feature>
<keyword evidence="2" id="KW-0812">Transmembrane</keyword>
<name>A0A328BIB6_9CAUL</name>
<reference evidence="3 4" key="1">
    <citation type="submission" date="2018-05" db="EMBL/GenBank/DDBJ databases">
        <authorList>
            <person name="Lanie J.A."/>
            <person name="Ng W.-L."/>
            <person name="Kazmierczak K.M."/>
            <person name="Andrzejewski T.M."/>
            <person name="Davidsen T.M."/>
            <person name="Wayne K.J."/>
            <person name="Tettelin H."/>
            <person name="Glass J.I."/>
            <person name="Rusch D."/>
            <person name="Podicherti R."/>
            <person name="Tsui H.-C.T."/>
            <person name="Winkler M.E."/>
        </authorList>
    </citation>
    <scope>NUCLEOTIDE SEQUENCE [LARGE SCALE GENOMIC DNA]</scope>
    <source>
        <strain evidence="3 4">BUT-10</strain>
    </source>
</reference>
<gene>
    <name evidence="3" type="ORF">DJ019_11865</name>
</gene>
<organism evidence="3 4">
    <name type="scientific">Phenylobacterium kunshanense</name>
    <dbReference type="NCBI Taxonomy" id="1445034"/>
    <lineage>
        <taxon>Bacteria</taxon>
        <taxon>Pseudomonadati</taxon>
        <taxon>Pseudomonadota</taxon>
        <taxon>Alphaproteobacteria</taxon>
        <taxon>Caulobacterales</taxon>
        <taxon>Caulobacteraceae</taxon>
        <taxon>Phenylobacterium</taxon>
    </lineage>
</organism>
<accession>A0A328BIB6</accession>
<protein>
    <submittedName>
        <fullName evidence="3">Uncharacterized protein</fullName>
    </submittedName>
</protein>
<proteinExistence type="predicted"/>
<keyword evidence="2" id="KW-1133">Transmembrane helix</keyword>
<comment type="caution">
    <text evidence="3">The sequence shown here is derived from an EMBL/GenBank/DDBJ whole genome shotgun (WGS) entry which is preliminary data.</text>
</comment>
<dbReference type="AlphaFoldDB" id="A0A328BIB6"/>
<evidence type="ECO:0000313" key="3">
    <source>
        <dbReference type="EMBL" id="RAK65644.1"/>
    </source>
</evidence>